<dbReference type="KEGG" id="mff:MFFC18_49180"/>
<evidence type="ECO:0008006" key="5">
    <source>
        <dbReference type="Google" id="ProtNLM"/>
    </source>
</evidence>
<evidence type="ECO:0000256" key="1">
    <source>
        <dbReference type="SAM" id="MobiDB-lite"/>
    </source>
</evidence>
<dbReference type="Proteomes" id="UP000322214">
    <property type="component" value="Chromosome"/>
</dbReference>
<sequence>MNKNYLKTNDDDLDRSDDLLKQTLKGIRQEEVPDFPDPPLGPLPSTSLHADGKSVPWSAVRQASAAKSSGWLSRSRLFVIAAAAVVLAALLLWPQSSQSAFAKVQAALEEVRSVSYSVFDYHANGDAWETNVSIVESGLTRSEQIKVGEGTVANGLQISNWNENLRMIVDHKSRKATFYEVSPDEESVARRNRWIEKFRNIPERATQDLGPTTFDGKPVHSFEVLMGEREFKVYVDVETNLPVRMEYMQEETGFREVFSNFVFDGGMDMSQFALEAPEGYTVEHVALEPPPADADLLVVSPTIGIGPVPFGADADSVIEFLGEPAQRRKYAPFSLPGSDQPRQGFEYLKYNSLGLEIGINSEHGITTIRCFSQRRTGPSVHDFAGQTPEGIRIGSTLPEVIAAYGEPDLMNDRVTYLREGWTFSISDDKVEGIEVSEPIHEDIEIIVNDDGSSTQRVRPRD</sequence>
<dbReference type="STRING" id="980251.GCA_001642875_04947"/>
<dbReference type="AlphaFoldDB" id="A0A5B9PI99"/>
<keyword evidence="4" id="KW-1185">Reference proteome</keyword>
<keyword evidence="2" id="KW-0472">Membrane</keyword>
<evidence type="ECO:0000313" key="4">
    <source>
        <dbReference type="Proteomes" id="UP000322214"/>
    </source>
</evidence>
<organism evidence="3 4">
    <name type="scientific">Mariniblastus fucicola</name>
    <dbReference type="NCBI Taxonomy" id="980251"/>
    <lineage>
        <taxon>Bacteria</taxon>
        <taxon>Pseudomonadati</taxon>
        <taxon>Planctomycetota</taxon>
        <taxon>Planctomycetia</taxon>
        <taxon>Pirellulales</taxon>
        <taxon>Pirellulaceae</taxon>
        <taxon>Mariniblastus</taxon>
    </lineage>
</organism>
<evidence type="ECO:0000313" key="3">
    <source>
        <dbReference type="EMBL" id="QEG24995.1"/>
    </source>
</evidence>
<dbReference type="EMBL" id="CP042912">
    <property type="protein sequence ID" value="QEG24995.1"/>
    <property type="molecule type" value="Genomic_DNA"/>
</dbReference>
<proteinExistence type="predicted"/>
<keyword evidence="2" id="KW-1133">Transmembrane helix</keyword>
<name>A0A5B9PI99_9BACT</name>
<evidence type="ECO:0000256" key="2">
    <source>
        <dbReference type="SAM" id="Phobius"/>
    </source>
</evidence>
<accession>A0A5B9PI99</accession>
<reference evidence="3 4" key="1">
    <citation type="submission" date="2019-08" db="EMBL/GenBank/DDBJ databases">
        <title>Deep-cultivation of Planctomycetes and their phenomic and genomic characterization uncovers novel biology.</title>
        <authorList>
            <person name="Wiegand S."/>
            <person name="Jogler M."/>
            <person name="Boedeker C."/>
            <person name="Pinto D."/>
            <person name="Vollmers J."/>
            <person name="Rivas-Marin E."/>
            <person name="Kohn T."/>
            <person name="Peeters S.H."/>
            <person name="Heuer A."/>
            <person name="Rast P."/>
            <person name="Oberbeckmann S."/>
            <person name="Bunk B."/>
            <person name="Jeske O."/>
            <person name="Meyerdierks A."/>
            <person name="Storesund J.E."/>
            <person name="Kallscheuer N."/>
            <person name="Luecker S."/>
            <person name="Lage O.M."/>
            <person name="Pohl T."/>
            <person name="Merkel B.J."/>
            <person name="Hornburger P."/>
            <person name="Mueller R.-W."/>
            <person name="Bruemmer F."/>
            <person name="Labrenz M."/>
            <person name="Spormann A.M."/>
            <person name="Op den Camp H."/>
            <person name="Overmann J."/>
            <person name="Amann R."/>
            <person name="Jetten M.S.M."/>
            <person name="Mascher T."/>
            <person name="Medema M.H."/>
            <person name="Devos D.P."/>
            <person name="Kaster A.-K."/>
            <person name="Ovreas L."/>
            <person name="Rohde M."/>
            <person name="Galperin M.Y."/>
            <person name="Jogler C."/>
        </authorList>
    </citation>
    <scope>NUCLEOTIDE SEQUENCE [LARGE SCALE GENOMIC DNA]</scope>
    <source>
        <strain evidence="3 4">FC18</strain>
    </source>
</reference>
<dbReference type="RefSeq" id="WP_075082743.1">
    <property type="nucleotide sequence ID" value="NZ_CP042912.1"/>
</dbReference>
<feature type="region of interest" description="Disordered" evidence="1">
    <location>
        <begin position="27"/>
        <end position="48"/>
    </location>
</feature>
<feature type="transmembrane region" description="Helical" evidence="2">
    <location>
        <begin position="77"/>
        <end position="94"/>
    </location>
</feature>
<gene>
    <name evidence="3" type="ORF">MFFC18_49180</name>
</gene>
<dbReference type="OrthoDB" id="288756at2"/>
<protein>
    <recommendedName>
        <fullName evidence="5">MucB/RseB N-terminal domain-containing protein</fullName>
    </recommendedName>
</protein>
<keyword evidence="2" id="KW-0812">Transmembrane</keyword>